<protein>
    <recommendedName>
        <fullName evidence="2">GIY-YIG domain-containing protein</fullName>
    </recommendedName>
</protein>
<dbReference type="AlphaFoldDB" id="A0A0G4IE45"/>
<dbReference type="VEuPathDB" id="CryptoDB:Cvel_13478"/>
<dbReference type="EMBL" id="CDMZ01005868">
    <property type="protein sequence ID" value="CEM55360.1"/>
    <property type="molecule type" value="Genomic_DNA"/>
</dbReference>
<reference evidence="1" key="1">
    <citation type="submission" date="2014-11" db="EMBL/GenBank/DDBJ databases">
        <authorList>
            <person name="Otto D Thomas"/>
            <person name="Naeem Raeece"/>
        </authorList>
    </citation>
    <scope>NUCLEOTIDE SEQUENCE</scope>
</reference>
<organism evidence="1">
    <name type="scientific">Chromera velia CCMP2878</name>
    <dbReference type="NCBI Taxonomy" id="1169474"/>
    <lineage>
        <taxon>Eukaryota</taxon>
        <taxon>Sar</taxon>
        <taxon>Alveolata</taxon>
        <taxon>Colpodellida</taxon>
        <taxon>Chromeraceae</taxon>
        <taxon>Chromera</taxon>
    </lineage>
</organism>
<gene>
    <name evidence="1" type="ORF">Cvel_13478</name>
</gene>
<sequence length="271" mass="29760">MPRLLQRRGAVNGSGNVGSLRGTWESLPALPANQIDTADITSGCVPLDYYAILNGRPVRVLFRLGCLLPLSGDTGNVYALSGGRGHVKENLLYMPGLGEDAEEVLYVGSCLSMTRRLRQHNSGVNFEVRNVPPGIPPEVVKLRYGLGGAYVTSDPSLQPWHVVVCVRGFTSVHTDEGRNMRQRRLLEGEVHRRVHRVGLPPGTSLRKETVLQIVIEATAAVLNGGNPLFNDIEVLFVRYVLISVVVDLHGRVIPGHTTRVEKVVPVWKDLR</sequence>
<evidence type="ECO:0008006" key="2">
    <source>
        <dbReference type="Google" id="ProtNLM"/>
    </source>
</evidence>
<accession>A0A0G4IE45</accession>
<evidence type="ECO:0000313" key="1">
    <source>
        <dbReference type="EMBL" id="CEM55360.1"/>
    </source>
</evidence>
<name>A0A0G4IE45_9ALVE</name>
<proteinExistence type="predicted"/>